<sequence>MLSHVLEQVAAGKVLLKAGHEVHLILDSRFDPSLVKKFQNDGFRLHFFKAPTSFVTFSSEEYKKHLGDQIFNANVDFYTHLAIVGEQVNEECGYMLEDKKFIDELKDVGFDLAIPEPFAVIMCPLIIPKYLKIPFVSLTNLYFAFQIRSPALPTYYLRHFQTADDKREMSFFVRFKQLLVIIFFSSRLSPLNRNLTLLHKYAPEFATWDELLRESLLFFYEVDHHFTNFLPAFPNHISVAGLTCSPAKPPPENILNFINSRIVNGKDPGVIVMTFGSSADYMPRGIVKKFFNVFSQLNETIIAKFTIKKTDKELLALVPPNLLILNWLPQNDLLGHPSTKLFITHCGNNGQHEALYHGVPMLGFPLFAEQHMNARRMTVKGFGLGMNILTFTESDLLQNILEIEQNPNYRSSIKLASKAFRDQPMTAQERILFWIEHVIKHGGAHLRSGAMDLPLYQFLCFDTVGTLLLIVIVIIVVTLKLSVHCVEKFIRCYKIRFCKKKEKEL</sequence>
<dbReference type="HOGENOM" id="CLU_012949_3_2_1"/>
<accession>T1ELG3</accession>
<keyword evidence="3 4" id="KW-0808">Transferase</keyword>
<dbReference type="EC" id="2.4.1.17" evidence="5"/>
<evidence type="ECO:0000313" key="6">
    <source>
        <dbReference type="EMBL" id="ESO01585.1"/>
    </source>
</evidence>
<evidence type="ECO:0000256" key="2">
    <source>
        <dbReference type="ARBA" id="ARBA00022676"/>
    </source>
</evidence>
<reference evidence="7" key="3">
    <citation type="submission" date="2015-06" db="UniProtKB">
        <authorList>
            <consortium name="EnsemblMetazoa"/>
        </authorList>
    </citation>
    <scope>IDENTIFICATION</scope>
</reference>
<dbReference type="PANTHER" id="PTHR48043:SF145">
    <property type="entry name" value="FI06409P-RELATED"/>
    <property type="match status" value="1"/>
</dbReference>
<reference evidence="8" key="1">
    <citation type="submission" date="2012-12" db="EMBL/GenBank/DDBJ databases">
        <authorList>
            <person name="Hellsten U."/>
            <person name="Grimwood J."/>
            <person name="Chapman J.A."/>
            <person name="Shapiro H."/>
            <person name="Aerts A."/>
            <person name="Otillar R.P."/>
            <person name="Terry A.Y."/>
            <person name="Boore J.L."/>
            <person name="Simakov O."/>
            <person name="Marletaz F."/>
            <person name="Cho S.-J."/>
            <person name="Edsinger-Gonzales E."/>
            <person name="Havlak P."/>
            <person name="Kuo D.-H."/>
            <person name="Larsson T."/>
            <person name="Lv J."/>
            <person name="Arendt D."/>
            <person name="Savage R."/>
            <person name="Osoegawa K."/>
            <person name="de Jong P."/>
            <person name="Lindberg D.R."/>
            <person name="Seaver E.C."/>
            <person name="Weisblat D.A."/>
            <person name="Putnam N.H."/>
            <person name="Grigoriev I.V."/>
            <person name="Rokhsar D.S."/>
        </authorList>
    </citation>
    <scope>NUCLEOTIDE SEQUENCE</scope>
</reference>
<dbReference type="Gene3D" id="3.40.50.2000">
    <property type="entry name" value="Glycogen Phosphorylase B"/>
    <property type="match status" value="1"/>
</dbReference>
<dbReference type="CDD" id="cd03784">
    <property type="entry name" value="GT1_Gtf-like"/>
    <property type="match status" value="1"/>
</dbReference>
<dbReference type="EMBL" id="KB096743">
    <property type="protein sequence ID" value="ESO01585.1"/>
    <property type="molecule type" value="Genomic_DNA"/>
</dbReference>
<dbReference type="GO" id="GO:0016020">
    <property type="term" value="C:membrane"/>
    <property type="evidence" value="ECO:0007669"/>
    <property type="project" value="UniProtKB-SubCell"/>
</dbReference>
<dbReference type="OMA" id="ERILFWI"/>
<dbReference type="OrthoDB" id="6072202at2759"/>
<keyword evidence="5" id="KW-1133">Transmembrane helix</keyword>
<dbReference type="EMBL" id="AMQM01004953">
    <property type="status" value="NOT_ANNOTATED_CDS"/>
    <property type="molecule type" value="Genomic_DNA"/>
</dbReference>
<comment type="similarity">
    <text evidence="1 4">Belongs to the UDP-glycosyltransferase family.</text>
</comment>
<dbReference type="AlphaFoldDB" id="T1ELG3"/>
<evidence type="ECO:0000313" key="7">
    <source>
        <dbReference type="EnsemblMetazoa" id="HelroP154876"/>
    </source>
</evidence>
<feature type="transmembrane region" description="Helical" evidence="5">
    <location>
        <begin position="455"/>
        <end position="479"/>
    </location>
</feature>
<evidence type="ECO:0000256" key="1">
    <source>
        <dbReference type="ARBA" id="ARBA00009995"/>
    </source>
</evidence>
<dbReference type="Proteomes" id="UP000015101">
    <property type="component" value="Unassembled WGS sequence"/>
</dbReference>
<evidence type="ECO:0000256" key="3">
    <source>
        <dbReference type="ARBA" id="ARBA00022679"/>
    </source>
</evidence>
<keyword evidence="5" id="KW-0812">Transmembrane</keyword>
<dbReference type="KEGG" id="hro:HELRODRAFT_154876"/>
<keyword evidence="8" id="KW-1185">Reference proteome</keyword>
<comment type="subcellular location">
    <subcellularLocation>
        <location evidence="5">Membrane</location>
        <topology evidence="5">Single-pass membrane protein</topology>
    </subcellularLocation>
</comment>
<dbReference type="GeneID" id="20197413"/>
<dbReference type="GO" id="GO:0008194">
    <property type="term" value="F:UDP-glycosyltransferase activity"/>
    <property type="evidence" value="ECO:0000318"/>
    <property type="project" value="GO_Central"/>
</dbReference>
<dbReference type="SUPFAM" id="SSF53756">
    <property type="entry name" value="UDP-Glycosyltransferase/glycogen phosphorylase"/>
    <property type="match status" value="1"/>
</dbReference>
<dbReference type="FunFam" id="3.40.50.2000:FF:000427">
    <property type="entry name" value="UDP-glucuronosyltransferase"/>
    <property type="match status" value="1"/>
</dbReference>
<evidence type="ECO:0000256" key="5">
    <source>
        <dbReference type="RuleBase" id="RU362059"/>
    </source>
</evidence>
<gene>
    <name evidence="7" type="primary">20197413</name>
    <name evidence="6" type="ORF">HELRODRAFT_154876</name>
</gene>
<evidence type="ECO:0000313" key="8">
    <source>
        <dbReference type="Proteomes" id="UP000015101"/>
    </source>
</evidence>
<dbReference type="EnsemblMetazoa" id="HelroT154876">
    <property type="protein sequence ID" value="HelroP154876"/>
    <property type="gene ID" value="HelroG154876"/>
</dbReference>
<dbReference type="PANTHER" id="PTHR48043">
    <property type="entry name" value="EG:EG0003.4 PROTEIN-RELATED"/>
    <property type="match status" value="1"/>
</dbReference>
<dbReference type="GO" id="GO:0015020">
    <property type="term" value="F:glucuronosyltransferase activity"/>
    <property type="evidence" value="ECO:0007669"/>
    <property type="project" value="UniProtKB-EC"/>
</dbReference>
<name>T1ELG3_HELRO</name>
<dbReference type="CTD" id="20197413"/>
<proteinExistence type="inferred from homology"/>
<reference evidence="6 8" key="2">
    <citation type="journal article" date="2013" name="Nature">
        <title>Insights into bilaterian evolution from three spiralian genomes.</title>
        <authorList>
            <person name="Simakov O."/>
            <person name="Marletaz F."/>
            <person name="Cho S.J."/>
            <person name="Edsinger-Gonzales E."/>
            <person name="Havlak P."/>
            <person name="Hellsten U."/>
            <person name="Kuo D.H."/>
            <person name="Larsson T."/>
            <person name="Lv J."/>
            <person name="Arendt D."/>
            <person name="Savage R."/>
            <person name="Osoegawa K."/>
            <person name="de Jong P."/>
            <person name="Grimwood J."/>
            <person name="Chapman J.A."/>
            <person name="Shapiro H."/>
            <person name="Aerts A."/>
            <person name="Otillar R.P."/>
            <person name="Terry A.Y."/>
            <person name="Boore J.L."/>
            <person name="Grigoriev I.V."/>
            <person name="Lindberg D.R."/>
            <person name="Seaver E.C."/>
            <person name="Weisblat D.A."/>
            <person name="Putnam N.H."/>
            <person name="Rokhsar D.S."/>
        </authorList>
    </citation>
    <scope>NUCLEOTIDE SEQUENCE</scope>
</reference>
<dbReference type="RefSeq" id="XP_009020239.1">
    <property type="nucleotide sequence ID" value="XM_009021991.1"/>
</dbReference>
<dbReference type="InParanoid" id="T1ELG3"/>
<dbReference type="Pfam" id="PF00201">
    <property type="entry name" value="UDPGT"/>
    <property type="match status" value="1"/>
</dbReference>
<evidence type="ECO:0000256" key="4">
    <source>
        <dbReference type="RuleBase" id="RU003718"/>
    </source>
</evidence>
<dbReference type="eggNOG" id="KOG1192">
    <property type="taxonomic scope" value="Eukaryota"/>
</dbReference>
<comment type="catalytic activity">
    <reaction evidence="5">
        <text>glucuronate acceptor + UDP-alpha-D-glucuronate = acceptor beta-D-glucuronoside + UDP + H(+)</text>
        <dbReference type="Rhea" id="RHEA:21032"/>
        <dbReference type="ChEBI" id="CHEBI:15378"/>
        <dbReference type="ChEBI" id="CHEBI:58052"/>
        <dbReference type="ChEBI" id="CHEBI:58223"/>
        <dbReference type="ChEBI" id="CHEBI:132367"/>
        <dbReference type="ChEBI" id="CHEBI:132368"/>
        <dbReference type="EC" id="2.4.1.17"/>
    </reaction>
</comment>
<protein>
    <recommendedName>
        <fullName evidence="5">UDP-glucuronosyltransferase</fullName>
        <ecNumber evidence="5">2.4.1.17</ecNumber>
    </recommendedName>
</protein>
<dbReference type="InterPro" id="IPR002213">
    <property type="entry name" value="UDP_glucos_trans"/>
</dbReference>
<keyword evidence="5" id="KW-0472">Membrane</keyword>
<dbReference type="PROSITE" id="PS00375">
    <property type="entry name" value="UDPGT"/>
    <property type="match status" value="1"/>
</dbReference>
<dbReference type="STRING" id="6412.T1ELG3"/>
<dbReference type="FunCoup" id="T1ELG3">
    <property type="interactions" value="122"/>
</dbReference>
<dbReference type="InterPro" id="IPR050271">
    <property type="entry name" value="UDP-glycosyltransferase"/>
</dbReference>
<dbReference type="InterPro" id="IPR035595">
    <property type="entry name" value="UDP_glycos_trans_CS"/>
</dbReference>
<organism evidence="7 8">
    <name type="scientific">Helobdella robusta</name>
    <name type="common">Californian leech</name>
    <dbReference type="NCBI Taxonomy" id="6412"/>
    <lineage>
        <taxon>Eukaryota</taxon>
        <taxon>Metazoa</taxon>
        <taxon>Spiralia</taxon>
        <taxon>Lophotrochozoa</taxon>
        <taxon>Annelida</taxon>
        <taxon>Clitellata</taxon>
        <taxon>Hirudinea</taxon>
        <taxon>Rhynchobdellida</taxon>
        <taxon>Glossiphoniidae</taxon>
        <taxon>Helobdella</taxon>
    </lineage>
</organism>
<keyword evidence="2 4" id="KW-0328">Glycosyltransferase</keyword>